<dbReference type="Gene3D" id="3.40.50.1580">
    <property type="entry name" value="Nucleoside phosphorylase domain"/>
    <property type="match status" value="1"/>
</dbReference>
<evidence type="ECO:0000259" key="4">
    <source>
        <dbReference type="Pfam" id="PF01048"/>
    </source>
</evidence>
<dbReference type="AlphaFoldDB" id="A0A9D1QC65"/>
<evidence type="ECO:0000256" key="1">
    <source>
        <dbReference type="ARBA" id="ARBA00011888"/>
    </source>
</evidence>
<dbReference type="InterPro" id="IPR035994">
    <property type="entry name" value="Nucleoside_phosphorylase_sf"/>
</dbReference>
<evidence type="ECO:0000313" key="5">
    <source>
        <dbReference type="EMBL" id="HIW10403.1"/>
    </source>
</evidence>
<organism evidence="5 6">
    <name type="scientific">Candidatus Rikenella faecigallinarum</name>
    <dbReference type="NCBI Taxonomy" id="2838745"/>
    <lineage>
        <taxon>Bacteria</taxon>
        <taxon>Pseudomonadati</taxon>
        <taxon>Bacteroidota</taxon>
        <taxon>Bacteroidia</taxon>
        <taxon>Bacteroidales</taxon>
        <taxon>Rikenellaceae</taxon>
        <taxon>Rikenella</taxon>
    </lineage>
</organism>
<reference evidence="5" key="2">
    <citation type="submission" date="2021-04" db="EMBL/GenBank/DDBJ databases">
        <authorList>
            <person name="Gilroy R."/>
        </authorList>
    </citation>
    <scope>NUCLEOTIDE SEQUENCE</scope>
    <source>
        <strain evidence="5">ChiBcec15-1070</strain>
    </source>
</reference>
<feature type="domain" description="Nucleoside phosphorylase" evidence="4">
    <location>
        <begin position="31"/>
        <end position="285"/>
    </location>
</feature>
<name>A0A9D1QC65_9BACT</name>
<evidence type="ECO:0000313" key="6">
    <source>
        <dbReference type="Proteomes" id="UP000823926"/>
    </source>
</evidence>
<reference evidence="5" key="1">
    <citation type="journal article" date="2021" name="PeerJ">
        <title>Extensive microbial diversity within the chicken gut microbiome revealed by metagenomics and culture.</title>
        <authorList>
            <person name="Gilroy R."/>
            <person name="Ravi A."/>
            <person name="Getino M."/>
            <person name="Pursley I."/>
            <person name="Horton D.L."/>
            <person name="Alikhan N.F."/>
            <person name="Baker D."/>
            <person name="Gharbi K."/>
            <person name="Hall N."/>
            <person name="Watson M."/>
            <person name="Adriaenssens E.M."/>
            <person name="Foster-Nyarko E."/>
            <person name="Jarju S."/>
            <person name="Secka A."/>
            <person name="Antonio M."/>
            <person name="Oren A."/>
            <person name="Chaudhuri R.R."/>
            <person name="La Ragione R."/>
            <person name="Hildebrand F."/>
            <person name="Pallen M.J."/>
        </authorList>
    </citation>
    <scope>NUCLEOTIDE SEQUENCE</scope>
    <source>
        <strain evidence="5">ChiBcec15-1070</strain>
    </source>
</reference>
<accession>A0A9D1QC65</accession>
<dbReference type="CDD" id="cd00436">
    <property type="entry name" value="UP_TbUP-like"/>
    <property type="match status" value="1"/>
</dbReference>
<comment type="catalytic activity">
    <reaction evidence="3">
        <text>uridine + phosphate = alpha-D-ribose 1-phosphate + uracil</text>
        <dbReference type="Rhea" id="RHEA:24388"/>
        <dbReference type="ChEBI" id="CHEBI:16704"/>
        <dbReference type="ChEBI" id="CHEBI:17568"/>
        <dbReference type="ChEBI" id="CHEBI:43474"/>
        <dbReference type="ChEBI" id="CHEBI:57720"/>
        <dbReference type="EC" id="2.4.2.3"/>
    </reaction>
</comment>
<dbReference type="GO" id="GO:0004731">
    <property type="term" value="F:purine-nucleoside phosphorylase activity"/>
    <property type="evidence" value="ECO:0007669"/>
    <property type="project" value="TreeGrafter"/>
</dbReference>
<evidence type="ECO:0000256" key="3">
    <source>
        <dbReference type="ARBA" id="ARBA00048447"/>
    </source>
</evidence>
<proteinExistence type="predicted"/>
<dbReference type="SUPFAM" id="SSF53167">
    <property type="entry name" value="Purine and uridine phosphorylases"/>
    <property type="match status" value="1"/>
</dbReference>
<dbReference type="PANTHER" id="PTHR43691:SF11">
    <property type="entry name" value="FI09636P-RELATED"/>
    <property type="match status" value="1"/>
</dbReference>
<protein>
    <recommendedName>
        <fullName evidence="2">Uridine phosphorylase</fullName>
        <ecNumber evidence="1">2.4.2.3</ecNumber>
    </recommendedName>
</protein>
<dbReference type="Proteomes" id="UP000823926">
    <property type="component" value="Unassembled WGS sequence"/>
</dbReference>
<evidence type="ECO:0000256" key="2">
    <source>
        <dbReference type="ARBA" id="ARBA00021980"/>
    </source>
</evidence>
<dbReference type="InterPro" id="IPR000845">
    <property type="entry name" value="Nucleoside_phosphorylase_d"/>
</dbReference>
<dbReference type="EMBL" id="DXHL01000016">
    <property type="protein sequence ID" value="HIW10403.1"/>
    <property type="molecule type" value="Genomic_DNA"/>
</dbReference>
<dbReference type="PANTHER" id="PTHR43691">
    <property type="entry name" value="URIDINE PHOSPHORYLASE"/>
    <property type="match status" value="1"/>
</dbReference>
<dbReference type="GO" id="GO:0005829">
    <property type="term" value="C:cytosol"/>
    <property type="evidence" value="ECO:0007669"/>
    <property type="project" value="TreeGrafter"/>
</dbReference>
<dbReference type="GO" id="GO:0006152">
    <property type="term" value="P:purine nucleoside catabolic process"/>
    <property type="evidence" value="ECO:0007669"/>
    <property type="project" value="TreeGrafter"/>
</dbReference>
<gene>
    <name evidence="5" type="ORF">H9888_02775</name>
</gene>
<dbReference type="Pfam" id="PF01048">
    <property type="entry name" value="PNP_UDP_1"/>
    <property type="match status" value="1"/>
</dbReference>
<dbReference type="GO" id="GO:0004850">
    <property type="term" value="F:uridine phosphorylase activity"/>
    <property type="evidence" value="ECO:0007669"/>
    <property type="project" value="UniProtKB-EC"/>
</dbReference>
<comment type="caution">
    <text evidence="5">The sequence shown here is derived from an EMBL/GenBank/DDBJ whole genome shotgun (WGS) entry which is preliminary data.</text>
</comment>
<sequence length="294" mass="32163">MNTIPPSELIINPDGSVFHLHLRPEELADTVILVGDPDRSSMIAGYFDRIECSAANREFRSHTGTIGSTRLTVLSTGIGCDNIDIVMNELDALTNVDFTTRTVRPLPERRSLRIVRLGTSGALQPDIPLGAIVLSAISGGIDGLLNFYAGRDEVCDTALESAFVEQTGWDVRWARPYFVHSDASLVELFTPETYRGVTLSAPGFYAPQGRVVRLPLAHREYLSRIEHFAHNGLRVTNFEMESSAIAGLSALMGHRAVTLCTIIAQRTAGASEADYSAYVQRMVELALARLTAKE</sequence>
<dbReference type="EC" id="2.4.2.3" evidence="1"/>